<reference evidence="22 23" key="1">
    <citation type="journal article" date="2014" name="Genome Announc.">
        <title>Draft Genome Sequence of Lysobacter capsici AZ78, a Bacterium Antagonistic to Plant-Pathogenic Oomycetes.</title>
        <authorList>
            <person name="Puopolo G."/>
            <person name="Sonego P."/>
            <person name="Engelen K."/>
            <person name="Pertot I."/>
        </authorList>
    </citation>
    <scope>NUCLEOTIDE SEQUENCE [LARGE SCALE GENOMIC DNA]</scope>
    <source>
        <strain evidence="22 23">AZ78</strain>
    </source>
</reference>
<dbReference type="HAMAP" id="MF_01965">
    <property type="entry name" value="NADHX_dehydratase"/>
    <property type="match status" value="1"/>
</dbReference>
<dbReference type="Gene3D" id="3.40.50.10260">
    <property type="entry name" value="YjeF N-terminal domain"/>
    <property type="match status" value="1"/>
</dbReference>
<keyword evidence="6 17" id="KW-0547">Nucleotide-binding</keyword>
<evidence type="ECO:0000256" key="15">
    <source>
        <dbReference type="ARBA" id="ARBA00048238"/>
    </source>
</evidence>
<evidence type="ECO:0000256" key="6">
    <source>
        <dbReference type="ARBA" id="ARBA00022741"/>
    </source>
</evidence>
<dbReference type="InterPro" id="IPR030677">
    <property type="entry name" value="Nnr"/>
</dbReference>
<dbReference type="GO" id="GO:0046496">
    <property type="term" value="P:nicotinamide nucleotide metabolic process"/>
    <property type="evidence" value="ECO:0007669"/>
    <property type="project" value="UniProtKB-UniRule"/>
</dbReference>
<sequence>MSATAETSTPAPPRGLFDAAGLRAIETAAAAELGDSYALMRRAGEAAWRELLNHWTRAFHLLVVCGPGNNGGDGYVLATHALLSGRQATVVRLRDHAPRGELAQRAAAAYAAAGGSTLEFDGELPKADVIVDALFGIGLSRAPDAAATALIEAVNAHAAPVLALDVPSGVDADRGFAYPSAVLAQRTLEFIAPKAGLVTGAALDHAGVLALASLDLPQTLYHTPPVAELLRAEDLPRWLRPRRRDSHKGRNGRVLCIGGDHGHGGALLLCTQAALRSGAGLLDAATRLAHVAPMLARLPEAMPRAIEHADELHDAIDSASVIAIGPGLGRETWGKQLFERAIASAKPLLLDADALNLLAIDPQPLPADCILTPHPGEAARLLGSDSARVQADRFAAVRALVERYRCVVVLKGAGTLVAAHGRGVQVIGAGNPGMAVGGMGDVLSGVIAALRAQGLDAFDAACAGALLHSVAGDEAAREGGERGLLPSDLMPWLRRRANPVNGAR</sequence>
<dbReference type="EC" id="5.1.99.6" evidence="19"/>
<feature type="binding site" evidence="18">
    <location>
        <begin position="69"/>
        <end position="73"/>
    </location>
    <ligand>
        <name>(6S)-NADPHX</name>
        <dbReference type="ChEBI" id="CHEBI:64076"/>
    </ligand>
</feature>
<feature type="binding site" evidence="18">
    <location>
        <begin position="136"/>
        <end position="142"/>
    </location>
    <ligand>
        <name>(6S)-NADPHX</name>
        <dbReference type="ChEBI" id="CHEBI:64076"/>
    </ligand>
</feature>
<comment type="function">
    <text evidence="18">Catalyzes the epimerization of the S- and R-forms of NAD(P)HX, a damaged form of NAD(P)H that is a result of enzymatic or heat-dependent hydration. This is a prerequisite for the S-specific NAD(P)H-hydrate dehydratase to allow the repair of both epimers of NAD(P)HX.</text>
</comment>
<keyword evidence="7 17" id="KW-0067">ATP-binding</keyword>
<evidence type="ECO:0000256" key="5">
    <source>
        <dbReference type="ARBA" id="ARBA00022723"/>
    </source>
</evidence>
<dbReference type="Pfam" id="PF01256">
    <property type="entry name" value="Carb_kinase"/>
    <property type="match status" value="1"/>
</dbReference>
<dbReference type="PROSITE" id="PS01049">
    <property type="entry name" value="YJEF_C_1"/>
    <property type="match status" value="1"/>
</dbReference>
<feature type="binding site" evidence="17">
    <location>
        <position position="266"/>
    </location>
    <ligand>
        <name>(6S)-NADPHX</name>
        <dbReference type="ChEBI" id="CHEBI:64076"/>
    </ligand>
</feature>
<evidence type="ECO:0000256" key="16">
    <source>
        <dbReference type="ARBA" id="ARBA00049209"/>
    </source>
</evidence>
<feature type="binding site" evidence="17">
    <location>
        <begin position="411"/>
        <end position="415"/>
    </location>
    <ligand>
        <name>AMP</name>
        <dbReference type="ChEBI" id="CHEBI:456215"/>
    </ligand>
</feature>
<organism evidence="22 23">
    <name type="scientific">Lysobacter capsici AZ78</name>
    <dbReference type="NCBI Taxonomy" id="1444315"/>
    <lineage>
        <taxon>Bacteria</taxon>
        <taxon>Pseudomonadati</taxon>
        <taxon>Pseudomonadota</taxon>
        <taxon>Gammaproteobacteria</taxon>
        <taxon>Lysobacterales</taxon>
        <taxon>Lysobacteraceae</taxon>
        <taxon>Lysobacter</taxon>
    </lineage>
</organism>
<comment type="subunit">
    <text evidence="17">Homotetramer.</text>
</comment>
<feature type="binding site" evidence="17">
    <location>
        <position position="441"/>
    </location>
    <ligand>
        <name>(6S)-NADPHX</name>
        <dbReference type="ChEBI" id="CHEBI:64076"/>
    </ligand>
</feature>
<dbReference type="OrthoDB" id="9806925at2"/>
<comment type="similarity">
    <text evidence="3 19">In the N-terminal section; belongs to the NnrE/AIBP family.</text>
</comment>
<dbReference type="EC" id="4.2.1.136" evidence="19"/>
<comment type="catalytic activity">
    <reaction evidence="16 17 19">
        <text>(6S)-NADPHX + ADP = AMP + phosphate + NADPH + H(+)</text>
        <dbReference type="Rhea" id="RHEA:32235"/>
        <dbReference type="ChEBI" id="CHEBI:15378"/>
        <dbReference type="ChEBI" id="CHEBI:43474"/>
        <dbReference type="ChEBI" id="CHEBI:57783"/>
        <dbReference type="ChEBI" id="CHEBI:64076"/>
        <dbReference type="ChEBI" id="CHEBI:456215"/>
        <dbReference type="ChEBI" id="CHEBI:456216"/>
        <dbReference type="EC" id="4.2.1.136"/>
    </reaction>
</comment>
<comment type="catalytic activity">
    <reaction evidence="2 18 19">
        <text>(6R)-NADPHX = (6S)-NADPHX</text>
        <dbReference type="Rhea" id="RHEA:32227"/>
        <dbReference type="ChEBI" id="CHEBI:64076"/>
        <dbReference type="ChEBI" id="CHEBI:64077"/>
        <dbReference type="EC" id="5.1.99.6"/>
    </reaction>
</comment>
<dbReference type="SUPFAM" id="SSF53613">
    <property type="entry name" value="Ribokinase-like"/>
    <property type="match status" value="1"/>
</dbReference>
<feature type="domain" description="YjeF C-terminal" evidence="20">
    <location>
        <begin position="231"/>
        <end position="500"/>
    </location>
</feature>
<dbReference type="PANTHER" id="PTHR12592:SF0">
    <property type="entry name" value="ATP-DEPENDENT (S)-NAD(P)H-HYDRATE DEHYDRATASE"/>
    <property type="match status" value="1"/>
</dbReference>
<evidence type="ECO:0000256" key="4">
    <source>
        <dbReference type="ARBA" id="ARBA00009524"/>
    </source>
</evidence>
<dbReference type="GO" id="GO:0052856">
    <property type="term" value="F:NAD(P)HX epimerase activity"/>
    <property type="evidence" value="ECO:0007669"/>
    <property type="project" value="UniProtKB-UniRule"/>
</dbReference>
<dbReference type="RefSeq" id="WP_051547910.1">
    <property type="nucleotide sequence ID" value="NZ_JAJA02000001.1"/>
</dbReference>
<keyword evidence="12 17" id="KW-0456">Lyase</keyword>
<dbReference type="HAMAP" id="MF_01966">
    <property type="entry name" value="NADHX_epimerase"/>
    <property type="match status" value="1"/>
</dbReference>
<evidence type="ECO:0000256" key="12">
    <source>
        <dbReference type="ARBA" id="ARBA00023239"/>
    </source>
</evidence>
<comment type="caution">
    <text evidence="22">The sequence shown here is derived from an EMBL/GenBank/DDBJ whole genome shotgun (WGS) entry which is preliminary data.</text>
</comment>
<dbReference type="PANTHER" id="PTHR12592">
    <property type="entry name" value="ATP-DEPENDENT (S)-NAD(P)H-HYDRATE DEHYDRATASE FAMILY MEMBER"/>
    <property type="match status" value="1"/>
</dbReference>
<feature type="binding site" evidence="18">
    <location>
        <position position="168"/>
    </location>
    <ligand>
        <name>K(+)</name>
        <dbReference type="ChEBI" id="CHEBI:29103"/>
    </ligand>
</feature>
<keyword evidence="10 17" id="KW-0520">NAD</keyword>
<dbReference type="PROSITE" id="PS51385">
    <property type="entry name" value="YJEF_N"/>
    <property type="match status" value="1"/>
</dbReference>
<dbReference type="NCBIfam" id="TIGR00197">
    <property type="entry name" value="yjeF_nterm"/>
    <property type="match status" value="1"/>
</dbReference>
<evidence type="ECO:0000256" key="8">
    <source>
        <dbReference type="ARBA" id="ARBA00022857"/>
    </source>
</evidence>
<evidence type="ECO:0000256" key="3">
    <source>
        <dbReference type="ARBA" id="ARBA00006001"/>
    </source>
</evidence>
<evidence type="ECO:0000256" key="19">
    <source>
        <dbReference type="PIRNR" id="PIRNR017184"/>
    </source>
</evidence>
<protein>
    <recommendedName>
        <fullName evidence="19">Bifunctional NAD(P)H-hydrate repair enzyme</fullName>
    </recommendedName>
    <alternativeName>
        <fullName evidence="19">Nicotinamide nucleotide repair protein</fullName>
    </alternativeName>
    <domain>
        <recommendedName>
            <fullName evidence="19">ADP-dependent (S)-NAD(P)H-hydrate dehydratase</fullName>
            <ecNumber evidence="19">4.2.1.136</ecNumber>
        </recommendedName>
        <alternativeName>
            <fullName evidence="19">ADP-dependent NAD(P)HX dehydratase</fullName>
        </alternativeName>
    </domain>
    <domain>
        <recommendedName>
            <fullName evidence="19">NAD(P)H-hydrate epimerase</fullName>
            <ecNumber evidence="19">5.1.99.6</ecNumber>
        </recommendedName>
    </domain>
</protein>
<evidence type="ECO:0000256" key="10">
    <source>
        <dbReference type="ARBA" id="ARBA00023027"/>
    </source>
</evidence>
<evidence type="ECO:0000259" key="21">
    <source>
        <dbReference type="PROSITE" id="PS51385"/>
    </source>
</evidence>
<feature type="binding site" evidence="18">
    <location>
        <position position="132"/>
    </location>
    <ligand>
        <name>K(+)</name>
        <dbReference type="ChEBI" id="CHEBI:29103"/>
    </ligand>
</feature>
<comment type="catalytic activity">
    <reaction evidence="15 17 19">
        <text>(6S)-NADHX + ADP = AMP + phosphate + NADH + H(+)</text>
        <dbReference type="Rhea" id="RHEA:32223"/>
        <dbReference type="ChEBI" id="CHEBI:15378"/>
        <dbReference type="ChEBI" id="CHEBI:43474"/>
        <dbReference type="ChEBI" id="CHEBI:57945"/>
        <dbReference type="ChEBI" id="CHEBI:64074"/>
        <dbReference type="ChEBI" id="CHEBI:456215"/>
        <dbReference type="ChEBI" id="CHEBI:456216"/>
        <dbReference type="EC" id="4.2.1.136"/>
    </reaction>
</comment>
<feature type="binding site" evidence="18">
    <location>
        <position position="165"/>
    </location>
    <ligand>
        <name>(6S)-NADPHX</name>
        <dbReference type="ChEBI" id="CHEBI:64076"/>
    </ligand>
</feature>
<keyword evidence="9 18" id="KW-0630">Potassium</keyword>
<keyword evidence="13" id="KW-0511">Multifunctional enzyme</keyword>
<dbReference type="EMBL" id="JAJA02000001">
    <property type="protein sequence ID" value="KWS03511.1"/>
    <property type="molecule type" value="Genomic_DNA"/>
</dbReference>
<keyword evidence="5 18" id="KW-0479">Metal-binding</keyword>
<dbReference type="Proteomes" id="UP000023435">
    <property type="component" value="Unassembled WGS sequence"/>
</dbReference>
<dbReference type="AlphaFoldDB" id="A0A108U6L6"/>
<comment type="similarity">
    <text evidence="18">Belongs to the NnrE/AIBP family.</text>
</comment>
<evidence type="ECO:0000256" key="7">
    <source>
        <dbReference type="ARBA" id="ARBA00022840"/>
    </source>
</evidence>
<comment type="caution">
    <text evidence="18">Lacks conserved residue(s) required for the propagation of feature annotation.</text>
</comment>
<dbReference type="InterPro" id="IPR000631">
    <property type="entry name" value="CARKD"/>
</dbReference>
<evidence type="ECO:0000256" key="9">
    <source>
        <dbReference type="ARBA" id="ARBA00022958"/>
    </source>
</evidence>
<comment type="similarity">
    <text evidence="4 19">In the C-terminal section; belongs to the NnrD/CARKD family.</text>
</comment>
<comment type="similarity">
    <text evidence="17">Belongs to the NnrD/CARKD family.</text>
</comment>
<dbReference type="InterPro" id="IPR029056">
    <property type="entry name" value="Ribokinase-like"/>
</dbReference>
<dbReference type="PIRSF" id="PIRSF017184">
    <property type="entry name" value="Nnr"/>
    <property type="match status" value="1"/>
</dbReference>
<feature type="binding site" evidence="18">
    <location>
        <position position="70"/>
    </location>
    <ligand>
        <name>K(+)</name>
        <dbReference type="ChEBI" id="CHEBI:29103"/>
    </ligand>
</feature>
<dbReference type="PROSITE" id="PS01050">
    <property type="entry name" value="YJEF_C_2"/>
    <property type="match status" value="1"/>
</dbReference>
<feature type="binding site" evidence="17">
    <location>
        <position position="327"/>
    </location>
    <ligand>
        <name>(6S)-NADPHX</name>
        <dbReference type="ChEBI" id="CHEBI:64076"/>
    </ligand>
</feature>
<dbReference type="PROSITE" id="PS51383">
    <property type="entry name" value="YJEF_C_3"/>
    <property type="match status" value="1"/>
</dbReference>
<keyword evidence="11 18" id="KW-0413">Isomerase</keyword>
<dbReference type="GO" id="GO:0046872">
    <property type="term" value="F:metal ion binding"/>
    <property type="evidence" value="ECO:0007669"/>
    <property type="project" value="UniProtKB-UniRule"/>
</dbReference>
<dbReference type="NCBIfam" id="TIGR00196">
    <property type="entry name" value="yjeF_cterm"/>
    <property type="match status" value="1"/>
</dbReference>
<comment type="cofactor">
    <cofactor evidence="17">
        <name>Mg(2+)</name>
        <dbReference type="ChEBI" id="CHEBI:18420"/>
    </cofactor>
</comment>
<dbReference type="Pfam" id="PF03853">
    <property type="entry name" value="YjeF_N"/>
    <property type="match status" value="1"/>
</dbReference>
<keyword evidence="8 17" id="KW-0521">NADP</keyword>
<dbReference type="GO" id="GO:0110051">
    <property type="term" value="P:metabolite repair"/>
    <property type="evidence" value="ECO:0007669"/>
    <property type="project" value="TreeGrafter"/>
</dbReference>
<dbReference type="SMR" id="A0A108U6L6"/>
<evidence type="ECO:0000256" key="18">
    <source>
        <dbReference type="HAMAP-Rule" id="MF_01966"/>
    </source>
</evidence>
<dbReference type="InterPro" id="IPR004443">
    <property type="entry name" value="YjeF_N_dom"/>
</dbReference>
<evidence type="ECO:0000256" key="2">
    <source>
        <dbReference type="ARBA" id="ARBA00000909"/>
    </source>
</evidence>
<evidence type="ECO:0000256" key="1">
    <source>
        <dbReference type="ARBA" id="ARBA00000013"/>
    </source>
</evidence>
<comment type="function">
    <text evidence="17">Catalyzes the dehydration of the S-form of NAD(P)HX at the expense of ADP, which is converted to AMP. Together with NAD(P)HX epimerase, which catalyzes the epimerization of the S- and R-forms, the enzyme allows the repair of both epimers of NAD(P)HX, a damaged form of NAD(P)H that is a result of enzymatic or heat-dependent hydration.</text>
</comment>
<dbReference type="InterPro" id="IPR036652">
    <property type="entry name" value="YjeF_N_dom_sf"/>
</dbReference>
<dbReference type="GO" id="GO:0052855">
    <property type="term" value="F:ADP-dependent NAD(P)H-hydrate dehydratase activity"/>
    <property type="evidence" value="ECO:0007669"/>
    <property type="project" value="UniProtKB-UniRule"/>
</dbReference>
<keyword evidence="23" id="KW-1185">Reference proteome</keyword>
<accession>A0A108U6L6</accession>
<evidence type="ECO:0000259" key="20">
    <source>
        <dbReference type="PROSITE" id="PS51383"/>
    </source>
</evidence>
<dbReference type="GO" id="GO:0005524">
    <property type="term" value="F:ATP binding"/>
    <property type="evidence" value="ECO:0007669"/>
    <property type="project" value="UniProtKB-UniRule"/>
</dbReference>
<evidence type="ECO:0000256" key="17">
    <source>
        <dbReference type="HAMAP-Rule" id="MF_01965"/>
    </source>
</evidence>
<evidence type="ECO:0000256" key="13">
    <source>
        <dbReference type="ARBA" id="ARBA00023268"/>
    </source>
</evidence>
<dbReference type="CDD" id="cd01171">
    <property type="entry name" value="YXKO-related"/>
    <property type="match status" value="1"/>
</dbReference>
<evidence type="ECO:0000313" key="23">
    <source>
        <dbReference type="Proteomes" id="UP000023435"/>
    </source>
</evidence>
<feature type="domain" description="YjeF N-terminal" evidence="21">
    <location>
        <begin position="22"/>
        <end position="222"/>
    </location>
</feature>
<evidence type="ECO:0000256" key="14">
    <source>
        <dbReference type="ARBA" id="ARBA00025153"/>
    </source>
</evidence>
<feature type="binding site" evidence="17">
    <location>
        <position position="374"/>
    </location>
    <ligand>
        <name>(6S)-NADPHX</name>
        <dbReference type="ChEBI" id="CHEBI:64076"/>
    </ligand>
</feature>
<feature type="binding site" evidence="17">
    <location>
        <position position="440"/>
    </location>
    <ligand>
        <name>AMP</name>
        <dbReference type="ChEBI" id="CHEBI:456215"/>
    </ligand>
</feature>
<evidence type="ECO:0000256" key="11">
    <source>
        <dbReference type="ARBA" id="ARBA00023235"/>
    </source>
</evidence>
<dbReference type="InterPro" id="IPR017953">
    <property type="entry name" value="Carbohydrate_kinase_pred_CS"/>
</dbReference>
<comment type="function">
    <text evidence="14 19">Bifunctional enzyme that catalyzes the epimerization of the S- and R-forms of NAD(P)HX and the dehydration of the S-form of NAD(P)HX at the expense of ADP, which is converted to AMP. This allows the repair of both epimers of NAD(P)HX, a damaged form of NAD(P)H that is a result of enzymatic or heat-dependent hydration.</text>
</comment>
<name>A0A108U6L6_9GAMM</name>
<proteinExistence type="inferred from homology"/>
<comment type="cofactor">
    <cofactor evidence="18 19">
        <name>K(+)</name>
        <dbReference type="ChEBI" id="CHEBI:29103"/>
    </cofactor>
    <text evidence="18 19">Binds 1 potassium ion per subunit.</text>
</comment>
<gene>
    <name evidence="18" type="primary">nnrE</name>
    <name evidence="17" type="synonym">nnrD</name>
    <name evidence="22" type="ORF">AZ78_1058</name>
</gene>
<dbReference type="SUPFAM" id="SSF64153">
    <property type="entry name" value="YjeF N-terminal domain-like"/>
    <property type="match status" value="1"/>
</dbReference>
<dbReference type="Gene3D" id="3.40.1190.20">
    <property type="match status" value="1"/>
</dbReference>
<evidence type="ECO:0000313" key="22">
    <source>
        <dbReference type="EMBL" id="KWS03511.1"/>
    </source>
</evidence>
<comment type="catalytic activity">
    <reaction evidence="1 18 19">
        <text>(6R)-NADHX = (6S)-NADHX</text>
        <dbReference type="Rhea" id="RHEA:32215"/>
        <dbReference type="ChEBI" id="CHEBI:64074"/>
        <dbReference type="ChEBI" id="CHEBI:64075"/>
        <dbReference type="EC" id="5.1.99.6"/>
    </reaction>
</comment>